<evidence type="ECO:0000313" key="9">
    <source>
        <dbReference type="Proteomes" id="UP000321933"/>
    </source>
</evidence>
<evidence type="ECO:0000313" key="8">
    <source>
        <dbReference type="EMBL" id="TXS93578.1"/>
    </source>
</evidence>
<keyword evidence="5" id="KW-0812">Transmembrane</keyword>
<dbReference type="SUPFAM" id="SSF49785">
    <property type="entry name" value="Galactose-binding domain-like"/>
    <property type="match status" value="1"/>
</dbReference>
<keyword evidence="9" id="KW-1185">Reference proteome</keyword>
<gene>
    <name evidence="8" type="ORF">FVW59_07080</name>
</gene>
<feature type="coiled-coil region" evidence="4">
    <location>
        <begin position="403"/>
        <end position="430"/>
    </location>
</feature>
<evidence type="ECO:0000256" key="4">
    <source>
        <dbReference type="SAM" id="Coils"/>
    </source>
</evidence>
<keyword evidence="6" id="KW-0732">Signal</keyword>
<feature type="transmembrane region" description="Helical" evidence="5">
    <location>
        <begin position="379"/>
        <end position="396"/>
    </location>
</feature>
<dbReference type="NCBIfam" id="TIGR00254">
    <property type="entry name" value="GGDEF"/>
    <property type="match status" value="1"/>
</dbReference>
<feature type="transmembrane region" description="Helical" evidence="5">
    <location>
        <begin position="202"/>
        <end position="222"/>
    </location>
</feature>
<feature type="transmembrane region" description="Helical" evidence="5">
    <location>
        <begin position="351"/>
        <end position="373"/>
    </location>
</feature>
<dbReference type="Gene3D" id="3.30.70.270">
    <property type="match status" value="1"/>
</dbReference>
<feature type="transmembrane region" description="Helical" evidence="5">
    <location>
        <begin position="298"/>
        <end position="315"/>
    </location>
</feature>
<evidence type="ECO:0000256" key="3">
    <source>
        <dbReference type="ARBA" id="ARBA00034247"/>
    </source>
</evidence>
<dbReference type="CDD" id="cd01949">
    <property type="entry name" value="GGDEF"/>
    <property type="match status" value="1"/>
</dbReference>
<dbReference type="EC" id="2.7.7.65" evidence="2"/>
<dbReference type="FunFam" id="3.30.70.270:FF:000001">
    <property type="entry name" value="Diguanylate cyclase domain protein"/>
    <property type="match status" value="1"/>
</dbReference>
<dbReference type="Pfam" id="PF07695">
    <property type="entry name" value="7TMR-DISM_7TM"/>
    <property type="match status" value="1"/>
</dbReference>
<dbReference type="AlphaFoldDB" id="A0A5C8ZYM4"/>
<protein>
    <recommendedName>
        <fullName evidence="2">diguanylate cyclase</fullName>
        <ecNumber evidence="2">2.7.7.65</ecNumber>
    </recommendedName>
</protein>
<keyword evidence="5" id="KW-1133">Transmembrane helix</keyword>
<dbReference type="PANTHER" id="PTHR45138">
    <property type="entry name" value="REGULATORY COMPONENTS OF SENSORY TRANSDUCTION SYSTEM"/>
    <property type="match status" value="1"/>
</dbReference>
<dbReference type="Pfam" id="PF00990">
    <property type="entry name" value="GGDEF"/>
    <property type="match status" value="1"/>
</dbReference>
<dbReference type="OrthoDB" id="9812260at2"/>
<dbReference type="GO" id="GO:1902201">
    <property type="term" value="P:negative regulation of bacterial-type flagellum-dependent cell motility"/>
    <property type="evidence" value="ECO:0007669"/>
    <property type="project" value="TreeGrafter"/>
</dbReference>
<dbReference type="InterPro" id="IPR008979">
    <property type="entry name" value="Galactose-bd-like_sf"/>
</dbReference>
<evidence type="ECO:0000256" key="5">
    <source>
        <dbReference type="SAM" id="Phobius"/>
    </source>
</evidence>
<keyword evidence="4" id="KW-0175">Coiled coil</keyword>
<feature type="domain" description="GGDEF" evidence="7">
    <location>
        <begin position="458"/>
        <end position="590"/>
    </location>
</feature>
<dbReference type="EMBL" id="VRYZ01000002">
    <property type="protein sequence ID" value="TXS93578.1"/>
    <property type="molecule type" value="Genomic_DNA"/>
</dbReference>
<dbReference type="GO" id="GO:0005886">
    <property type="term" value="C:plasma membrane"/>
    <property type="evidence" value="ECO:0007669"/>
    <property type="project" value="TreeGrafter"/>
</dbReference>
<dbReference type="InterPro" id="IPR029787">
    <property type="entry name" value="Nucleotide_cyclase"/>
</dbReference>
<accession>A0A5C8ZYM4</accession>
<dbReference type="InterPro" id="IPR000160">
    <property type="entry name" value="GGDEF_dom"/>
</dbReference>
<organism evidence="8 9">
    <name type="scientific">Parahaliea aestuarii</name>
    <dbReference type="NCBI Taxonomy" id="1852021"/>
    <lineage>
        <taxon>Bacteria</taxon>
        <taxon>Pseudomonadati</taxon>
        <taxon>Pseudomonadota</taxon>
        <taxon>Gammaproteobacteria</taxon>
        <taxon>Cellvibrionales</taxon>
        <taxon>Halieaceae</taxon>
        <taxon>Parahaliea</taxon>
    </lineage>
</organism>
<comment type="cofactor">
    <cofactor evidence="1">
        <name>Mg(2+)</name>
        <dbReference type="ChEBI" id="CHEBI:18420"/>
    </cofactor>
</comment>
<dbReference type="InterPro" id="IPR011623">
    <property type="entry name" value="7TMR_DISM_rcpt_extracell_dom1"/>
</dbReference>
<dbReference type="Gene3D" id="2.60.120.260">
    <property type="entry name" value="Galactose-binding domain-like"/>
    <property type="match status" value="1"/>
</dbReference>
<feature type="signal peptide" evidence="6">
    <location>
        <begin position="1"/>
        <end position="23"/>
    </location>
</feature>
<dbReference type="SMART" id="SM00267">
    <property type="entry name" value="GGDEF"/>
    <property type="match status" value="1"/>
</dbReference>
<reference evidence="8 9" key="1">
    <citation type="submission" date="2019-08" db="EMBL/GenBank/DDBJ databases">
        <title>Parahaliea maris sp. nov., isolated from the surface seawater.</title>
        <authorList>
            <person name="Liu Y."/>
        </authorList>
    </citation>
    <scope>NUCLEOTIDE SEQUENCE [LARGE SCALE GENOMIC DNA]</scope>
    <source>
        <strain evidence="8 9">S2-26</strain>
    </source>
</reference>
<dbReference type="RefSeq" id="WP_148063513.1">
    <property type="nucleotide sequence ID" value="NZ_VRYZ01000002.1"/>
</dbReference>
<name>A0A5C8ZYM4_9GAMM</name>
<evidence type="ECO:0000256" key="6">
    <source>
        <dbReference type="SAM" id="SignalP"/>
    </source>
</evidence>
<evidence type="ECO:0000256" key="1">
    <source>
        <dbReference type="ARBA" id="ARBA00001946"/>
    </source>
</evidence>
<feature type="transmembrane region" description="Helical" evidence="5">
    <location>
        <begin position="231"/>
        <end position="247"/>
    </location>
</feature>
<feature type="transmembrane region" description="Helical" evidence="5">
    <location>
        <begin position="267"/>
        <end position="286"/>
    </location>
</feature>
<comment type="catalytic activity">
    <reaction evidence="3">
        <text>2 GTP = 3',3'-c-di-GMP + 2 diphosphate</text>
        <dbReference type="Rhea" id="RHEA:24898"/>
        <dbReference type="ChEBI" id="CHEBI:33019"/>
        <dbReference type="ChEBI" id="CHEBI:37565"/>
        <dbReference type="ChEBI" id="CHEBI:58805"/>
        <dbReference type="EC" id="2.7.7.65"/>
    </reaction>
</comment>
<feature type="transmembrane region" description="Helical" evidence="5">
    <location>
        <begin position="321"/>
        <end position="339"/>
    </location>
</feature>
<proteinExistence type="predicted"/>
<dbReference type="PANTHER" id="PTHR45138:SF9">
    <property type="entry name" value="DIGUANYLATE CYCLASE DGCM-RELATED"/>
    <property type="match status" value="1"/>
</dbReference>
<feature type="chain" id="PRO_5022881924" description="diguanylate cyclase" evidence="6">
    <location>
        <begin position="24"/>
        <end position="597"/>
    </location>
</feature>
<comment type="caution">
    <text evidence="8">The sequence shown here is derived from an EMBL/GenBank/DDBJ whole genome shotgun (WGS) entry which is preliminary data.</text>
</comment>
<sequence>MKIVRIQGLLLVLALLCIAPVGAADRLLSRDALAQGASLAGGWRFQPGDNLAWAAPEFDDSDWPTRTIPHRAPKGGAQEALQFSWYRLTIQLQGNIEAAGGQSPLLGVQIGKVLSAYELYIGGELVGGVGALPPDSEVNYDRMQVYAIPASALTAQGELVLAMRVWGGSALSTSLWGEGPHEGAFRIGYYRDLIAASFFNELPAVAMCILFAGFGLYHLYLFSRNRQLRTYFWYGLVALNISLYAFLSSQLRYYLDWPFALYEKVEFGTIYLLPALFIQMLLSLLAKPAGLLMRAYQGAFLVFSLLVLCVPGMSILFRTLFYWEMLCLPVLLWMPWQILRAARTGNPEARTSLIGLVIFIAACANDILIDIAGLTTPRLLPVGFVAIMLSMVISLANRFTTVLTSLESEVAQQTAELRSANRRLAVAAREDPLTGLLNRRGLLDIAAAEVQRFQRTGRTFSVMLVDLDHFKQFNDRHGHACGDFVLQEVAGLLCQRLRDMDTLARWGGEEFILIVPETSGPGAAALAENLRSCVAGHRFHYAGQEMAVTLTLGLATFVTGDNLEQCIARADAALYRGKAAGRNRVEIEAPEVVGAIA</sequence>
<dbReference type="SUPFAM" id="SSF55073">
    <property type="entry name" value="Nucleotide cyclase"/>
    <property type="match status" value="1"/>
</dbReference>
<evidence type="ECO:0000256" key="2">
    <source>
        <dbReference type="ARBA" id="ARBA00012528"/>
    </source>
</evidence>
<evidence type="ECO:0000259" key="7">
    <source>
        <dbReference type="PROSITE" id="PS50887"/>
    </source>
</evidence>
<dbReference type="GO" id="GO:0052621">
    <property type="term" value="F:diguanylate cyclase activity"/>
    <property type="evidence" value="ECO:0007669"/>
    <property type="project" value="UniProtKB-EC"/>
</dbReference>
<dbReference type="Proteomes" id="UP000321933">
    <property type="component" value="Unassembled WGS sequence"/>
</dbReference>
<dbReference type="InterPro" id="IPR043128">
    <property type="entry name" value="Rev_trsase/Diguanyl_cyclase"/>
</dbReference>
<dbReference type="GO" id="GO:0043709">
    <property type="term" value="P:cell adhesion involved in single-species biofilm formation"/>
    <property type="evidence" value="ECO:0007669"/>
    <property type="project" value="TreeGrafter"/>
</dbReference>
<dbReference type="PROSITE" id="PS50887">
    <property type="entry name" value="GGDEF"/>
    <property type="match status" value="1"/>
</dbReference>
<dbReference type="InterPro" id="IPR050469">
    <property type="entry name" value="Diguanylate_Cyclase"/>
</dbReference>
<keyword evidence="5" id="KW-0472">Membrane</keyword>